<feature type="compositionally biased region" description="Low complexity" evidence="3">
    <location>
        <begin position="129"/>
        <end position="141"/>
    </location>
</feature>
<gene>
    <name evidence="6" type="ORF">P691DRAFT_802517</name>
</gene>
<dbReference type="InterPro" id="IPR053239">
    <property type="entry name" value="Dual_spec_PTase"/>
</dbReference>
<feature type="region of interest" description="Disordered" evidence="3">
    <location>
        <begin position="621"/>
        <end position="644"/>
    </location>
</feature>
<feature type="compositionally biased region" description="Gly residues" evidence="3">
    <location>
        <begin position="930"/>
        <end position="942"/>
    </location>
</feature>
<protein>
    <submittedName>
        <fullName evidence="6">Uncharacterized protein</fullName>
    </submittedName>
</protein>
<dbReference type="InterPro" id="IPR016130">
    <property type="entry name" value="Tyr_Pase_AS"/>
</dbReference>
<evidence type="ECO:0000256" key="1">
    <source>
        <dbReference type="ARBA" id="ARBA00022801"/>
    </source>
</evidence>
<sequence>MDGAHGVSYPPALLENLPQPASPVRLLPTNAFEQLHLSHIVSHPQDHILFPFLHGLEGENEAQNSFFATAQNAHETHLYTHTSHPRVKVPKYRGLIWVICEEDLEANADVVSLRILRRKNVQAPGSTVPSPSSSMYSSSSESLEEDDEEDDYDMEEDYPQGERADLRVGVAGTDENAMQLSDDTMPMPIVDDQIKEKTLSQDQPHMHPVSHRSNIPPAPIPVPSSVSSTNTSASSGASFSFDNSTSSTSPETDRTSVSSGSPNPEVTLDAHAPGPDSKTQIQPITVPPAAKVTDPAAPPLLTGTFRPKELLRRVKTQDGNFDWEFTSAKVPEGISLRNFGIQVPIYATLSDIVVYSPKGASSGAISLAQRFARAIEVKRQERIRALGFSALPDEEESHGLLKYNVFVLDAAEEAMRKDLSHLMMRICVEPVTGGLFGTRQVTHGAHTDGSDGHVVELAMVESMERKLPDLGVVGDMDMDVDDPSQATQKRHHQGTIAEMIPNTVDFAQREKEEMRDLTKASEIISLFPTTLTNSPVGSPGWNTPEEGTVQQRHRSHSSVSSHHPYRSTRPSHLQFLPQVQPPTLSQPNFTFSPPPGASLDISSTISYFDPQVGQVFLGNSGDVPLAPESPHPSKAEEDPFDYGSTNDPKRAYGYDICIECHDLATFPSAAHLRAAEEHLAMMDLMWADKYERQMQARFDSGEEVDEEDIPPRPPPHANAVIHLTLPSSPSNTQATMSSLMPVIRFLEKWLRPVVPPPCNIIRPVPRAPSPPLAQAQPAGGSSARRWSSVASFMPSFVPFGSGSTSPKSTANTVLPPRNRSFTSPGPAPIPSVLKPKPRTRPTRPLKILIYSSDGYTESSVPALCLLMAIKGLTLPEAYLDLQVAKRRSFFVYSNDLGILRRMEARLREERERSGMPASSHGGSPIPGTRGWAGSGSLRGVGGRPPAKSVSFATPPNLPGFIKSTTVVNPPQPSSSEHLAHQQSQQPSLEEDAGIAPCCSSPEASGMAASVGCLPSQSESLGMVKSRPRANTSPWLPSLFGGDHQSWFNDPRFDGSFPSRVLPFLYLGNLNHASNAYMLHALGITHVVSVGECALVPPATTPTAGGGGYLTSGGYVRPGPAAHFVPGKGPGRHGSLWIEEREGRIKVLDIKGVCDDGIDTLEPQLEPICEWIDKARQEGGQVLVHCRVGVSRSATVTIAYVMKHLNLPLVDAYLIVRSRRLSVLIQPNMRLLYNLCGWEIKLAKLRAGEDEKSLKKELSRTLSWPYLAKEVHALNEKYLH</sequence>
<reference evidence="6" key="1">
    <citation type="submission" date="2020-11" db="EMBL/GenBank/DDBJ databases">
        <authorList>
            <consortium name="DOE Joint Genome Institute"/>
            <person name="Ahrendt S."/>
            <person name="Riley R."/>
            <person name="Andreopoulos W."/>
            <person name="Labutti K."/>
            <person name="Pangilinan J."/>
            <person name="Ruiz-Duenas F.J."/>
            <person name="Barrasa J.M."/>
            <person name="Sanchez-Garcia M."/>
            <person name="Camarero S."/>
            <person name="Miyauchi S."/>
            <person name="Serrano A."/>
            <person name="Linde D."/>
            <person name="Babiker R."/>
            <person name="Drula E."/>
            <person name="Ayuso-Fernandez I."/>
            <person name="Pacheco R."/>
            <person name="Padilla G."/>
            <person name="Ferreira P."/>
            <person name="Barriuso J."/>
            <person name="Kellner H."/>
            <person name="Castanera R."/>
            <person name="Alfaro M."/>
            <person name="Ramirez L."/>
            <person name="Pisabarro A.G."/>
            <person name="Kuo A."/>
            <person name="Tritt A."/>
            <person name="Lipzen A."/>
            <person name="He G."/>
            <person name="Yan M."/>
            <person name="Ng V."/>
            <person name="Cullen D."/>
            <person name="Martin F."/>
            <person name="Rosso M.-N."/>
            <person name="Henrissat B."/>
            <person name="Hibbett D."/>
            <person name="Martinez A.T."/>
            <person name="Grigoriev I.V."/>
        </authorList>
    </citation>
    <scope>NUCLEOTIDE SEQUENCE</scope>
    <source>
        <strain evidence="6">MF-IS2</strain>
    </source>
</reference>
<dbReference type="InterPro" id="IPR000340">
    <property type="entry name" value="Dual-sp_phosphatase_cat-dom"/>
</dbReference>
<dbReference type="SMART" id="SM00195">
    <property type="entry name" value="DSPc"/>
    <property type="match status" value="1"/>
</dbReference>
<dbReference type="OrthoDB" id="273181at2759"/>
<dbReference type="PANTHER" id="PTHR47550">
    <property type="entry name" value="DUAL SPECIFICITY PROTEIN PHOSPHATASE PPS1"/>
    <property type="match status" value="1"/>
</dbReference>
<comment type="caution">
    <text evidence="6">The sequence shown here is derived from an EMBL/GenBank/DDBJ whole genome shotgun (WGS) entry which is preliminary data.</text>
</comment>
<dbReference type="SUPFAM" id="SSF52799">
    <property type="entry name" value="(Phosphotyrosine protein) phosphatases II"/>
    <property type="match status" value="1"/>
</dbReference>
<dbReference type="GO" id="GO:0005634">
    <property type="term" value="C:nucleus"/>
    <property type="evidence" value="ECO:0007669"/>
    <property type="project" value="GOC"/>
</dbReference>
<feature type="compositionally biased region" description="Acidic residues" evidence="3">
    <location>
        <begin position="142"/>
        <end position="159"/>
    </location>
</feature>
<dbReference type="InterPro" id="IPR047949">
    <property type="entry name" value="PPS1_DSP"/>
</dbReference>
<dbReference type="Pfam" id="PF00782">
    <property type="entry name" value="DSPc"/>
    <property type="match status" value="1"/>
</dbReference>
<feature type="compositionally biased region" description="Polar residues" evidence="3">
    <location>
        <begin position="801"/>
        <end position="812"/>
    </location>
</feature>
<dbReference type="CDD" id="cd14516">
    <property type="entry name" value="DSP_fungal_PPS1"/>
    <property type="match status" value="1"/>
</dbReference>
<organism evidence="6 7">
    <name type="scientific">Macrolepiota fuliginosa MF-IS2</name>
    <dbReference type="NCBI Taxonomy" id="1400762"/>
    <lineage>
        <taxon>Eukaryota</taxon>
        <taxon>Fungi</taxon>
        <taxon>Dikarya</taxon>
        <taxon>Basidiomycota</taxon>
        <taxon>Agaricomycotina</taxon>
        <taxon>Agaricomycetes</taxon>
        <taxon>Agaricomycetidae</taxon>
        <taxon>Agaricales</taxon>
        <taxon>Agaricineae</taxon>
        <taxon>Agaricaceae</taxon>
        <taxon>Macrolepiota</taxon>
    </lineage>
</organism>
<dbReference type="Gene3D" id="3.90.190.10">
    <property type="entry name" value="Protein tyrosine phosphatase superfamily"/>
    <property type="match status" value="1"/>
</dbReference>
<keyword evidence="2" id="KW-0904">Protein phosphatase</keyword>
<evidence type="ECO:0000259" key="5">
    <source>
        <dbReference type="PROSITE" id="PS50056"/>
    </source>
</evidence>
<dbReference type="Proteomes" id="UP000807342">
    <property type="component" value="Unassembled WGS sequence"/>
</dbReference>
<feature type="region of interest" description="Disordered" evidence="3">
    <location>
        <begin position="801"/>
        <end position="838"/>
    </location>
</feature>
<dbReference type="PROSITE" id="PS50054">
    <property type="entry name" value="TYR_PHOSPHATASE_DUAL"/>
    <property type="match status" value="1"/>
</dbReference>
<dbReference type="GO" id="GO:0033260">
    <property type="term" value="P:nuclear DNA replication"/>
    <property type="evidence" value="ECO:0007669"/>
    <property type="project" value="InterPro"/>
</dbReference>
<evidence type="ECO:0000313" key="7">
    <source>
        <dbReference type="Proteomes" id="UP000807342"/>
    </source>
</evidence>
<proteinExistence type="predicted"/>
<dbReference type="AlphaFoldDB" id="A0A9P5X9X4"/>
<feature type="region of interest" description="Disordered" evidence="3">
    <location>
        <begin position="199"/>
        <end position="303"/>
    </location>
</feature>
<feature type="compositionally biased region" description="Low complexity" evidence="3">
    <location>
        <begin position="223"/>
        <end position="250"/>
    </location>
</feature>
<feature type="compositionally biased region" description="Polar residues" evidence="3">
    <location>
        <begin position="962"/>
        <end position="987"/>
    </location>
</feature>
<evidence type="ECO:0000256" key="3">
    <source>
        <dbReference type="SAM" id="MobiDB-lite"/>
    </source>
</evidence>
<dbReference type="InterPro" id="IPR020422">
    <property type="entry name" value="TYR_PHOSPHATASE_DUAL_dom"/>
</dbReference>
<dbReference type="GO" id="GO:0008138">
    <property type="term" value="F:protein tyrosine/serine/threonine phosphatase activity"/>
    <property type="evidence" value="ECO:0007669"/>
    <property type="project" value="InterPro"/>
</dbReference>
<feature type="region of interest" description="Disordered" evidence="3">
    <location>
        <begin position="909"/>
        <end position="996"/>
    </location>
</feature>
<dbReference type="PROSITE" id="PS50056">
    <property type="entry name" value="TYR_PHOSPHATASE_2"/>
    <property type="match status" value="1"/>
</dbReference>
<dbReference type="PROSITE" id="PS00383">
    <property type="entry name" value="TYR_PHOSPHATASE_1"/>
    <property type="match status" value="1"/>
</dbReference>
<feature type="region of interest" description="Disordered" evidence="3">
    <location>
        <begin position="121"/>
        <end position="168"/>
    </location>
</feature>
<evidence type="ECO:0000256" key="2">
    <source>
        <dbReference type="ARBA" id="ARBA00022912"/>
    </source>
</evidence>
<name>A0A9P5X9X4_9AGAR</name>
<feature type="domain" description="Tyrosine specific protein phosphatases" evidence="5">
    <location>
        <begin position="1154"/>
        <end position="1230"/>
    </location>
</feature>
<keyword evidence="7" id="KW-1185">Reference proteome</keyword>
<dbReference type="EMBL" id="MU151201">
    <property type="protein sequence ID" value="KAF9447407.1"/>
    <property type="molecule type" value="Genomic_DNA"/>
</dbReference>
<dbReference type="InterPro" id="IPR029021">
    <property type="entry name" value="Prot-tyrosine_phosphatase-like"/>
</dbReference>
<dbReference type="InterPro" id="IPR000387">
    <property type="entry name" value="Tyr_Pase_dom"/>
</dbReference>
<feature type="compositionally biased region" description="Polar residues" evidence="3">
    <location>
        <begin position="255"/>
        <end position="264"/>
    </location>
</feature>
<dbReference type="PANTHER" id="PTHR47550:SF1">
    <property type="entry name" value="DUAL SPECIFICITY PROTEIN PHOSPHATASE PPS1"/>
    <property type="match status" value="1"/>
</dbReference>
<accession>A0A9P5X9X4</accession>
<keyword evidence="1" id="KW-0378">Hydrolase</keyword>
<evidence type="ECO:0000259" key="4">
    <source>
        <dbReference type="PROSITE" id="PS50054"/>
    </source>
</evidence>
<evidence type="ECO:0000313" key="6">
    <source>
        <dbReference type="EMBL" id="KAF9447407.1"/>
    </source>
</evidence>
<feature type="domain" description="Tyrosine-protein phosphatase" evidence="4">
    <location>
        <begin position="1056"/>
        <end position="1243"/>
    </location>
</feature>